<reference evidence="2" key="1">
    <citation type="submission" date="2016-11" db="UniProtKB">
        <authorList>
            <consortium name="WormBaseParasite"/>
        </authorList>
    </citation>
    <scope>IDENTIFICATION</scope>
</reference>
<accession>A0A1I7XBL3</accession>
<keyword evidence="1" id="KW-1185">Reference proteome</keyword>
<dbReference type="Proteomes" id="UP000095283">
    <property type="component" value="Unplaced"/>
</dbReference>
<organism evidence="1 2">
    <name type="scientific">Heterorhabditis bacteriophora</name>
    <name type="common">Entomopathogenic nematode worm</name>
    <dbReference type="NCBI Taxonomy" id="37862"/>
    <lineage>
        <taxon>Eukaryota</taxon>
        <taxon>Metazoa</taxon>
        <taxon>Ecdysozoa</taxon>
        <taxon>Nematoda</taxon>
        <taxon>Chromadorea</taxon>
        <taxon>Rhabditida</taxon>
        <taxon>Rhabditina</taxon>
        <taxon>Rhabditomorpha</taxon>
        <taxon>Strongyloidea</taxon>
        <taxon>Heterorhabditidae</taxon>
        <taxon>Heterorhabditis</taxon>
    </lineage>
</organism>
<dbReference type="WBParaSite" id="Hba_14834">
    <property type="protein sequence ID" value="Hba_14834"/>
    <property type="gene ID" value="Hba_14834"/>
</dbReference>
<proteinExistence type="predicted"/>
<name>A0A1I7XBL3_HETBA</name>
<evidence type="ECO:0000313" key="2">
    <source>
        <dbReference type="WBParaSite" id="Hba_14834"/>
    </source>
</evidence>
<sequence length="40" mass="4651">MLRNYEIIKKGTYCVSKNNCIDNQKNVKEASGIFIIFLKI</sequence>
<dbReference type="AlphaFoldDB" id="A0A1I7XBL3"/>
<evidence type="ECO:0000313" key="1">
    <source>
        <dbReference type="Proteomes" id="UP000095283"/>
    </source>
</evidence>
<protein>
    <submittedName>
        <fullName evidence="2">DUF448 domain-containing protein</fullName>
    </submittedName>
</protein>